<keyword evidence="3 5" id="KW-0808">Transferase</keyword>
<dbReference type="PANTHER" id="PTHR43861:SF1">
    <property type="entry name" value="TRANS-ACONITATE 2-METHYLTRANSFERASE"/>
    <property type="match status" value="1"/>
</dbReference>
<reference evidence="7" key="1">
    <citation type="journal article" date="2019" name="Int. J. Syst. Evol. Microbiol.">
        <title>The Global Catalogue of Microorganisms (GCM) 10K type strain sequencing project: providing services to taxonomists for standard genome sequencing and annotation.</title>
        <authorList>
            <consortium name="The Broad Institute Genomics Platform"/>
            <consortium name="The Broad Institute Genome Sequencing Center for Infectious Disease"/>
            <person name="Wu L."/>
            <person name="Ma J."/>
        </authorList>
    </citation>
    <scope>NUCLEOTIDE SEQUENCE [LARGE SCALE GENOMIC DNA]</scope>
    <source>
        <strain evidence="7">JCM 11650</strain>
    </source>
</reference>
<dbReference type="Proteomes" id="UP001597280">
    <property type="component" value="Unassembled WGS sequence"/>
</dbReference>
<comment type="catalytic activity">
    <reaction evidence="5">
        <text>trans-aconitate + S-adenosyl-L-methionine = (E)-3-(methoxycarbonyl)pent-2-enedioate + S-adenosyl-L-homocysteine</text>
        <dbReference type="Rhea" id="RHEA:14969"/>
        <dbReference type="ChEBI" id="CHEBI:15708"/>
        <dbReference type="ChEBI" id="CHEBI:57470"/>
        <dbReference type="ChEBI" id="CHEBI:57856"/>
        <dbReference type="ChEBI" id="CHEBI:59789"/>
        <dbReference type="EC" id="2.1.1.144"/>
    </reaction>
</comment>
<evidence type="ECO:0000313" key="7">
    <source>
        <dbReference type="Proteomes" id="UP001597280"/>
    </source>
</evidence>
<dbReference type="InterPro" id="IPR023149">
    <property type="entry name" value="Trans_acon_MeTrfase_C"/>
</dbReference>
<keyword evidence="2 5" id="KW-0489">Methyltransferase</keyword>
<sequence length="254" mass="28159">MAMRWDPDTYLAYADERARPFLELTVRIRAEAPRTVVDLGAGPGTLTALLHERWPEATVTAVDSSAEMVGRARAIEGIAVQHADLRRWRPDAPVDVIVANASLQWVPDHLALLPRLVDHLAPRGWLALQVPGNFEEPSHTLRRELAAQEPFAAHTAGVDHPASHDPADYLRALQELGCEVDAWETTYLHVLHGEDPVLEWVKGTGARPTLLALPEDLRARFEAELGARLREAYPETGAGVVLPFRRVFAVARRP</sequence>
<dbReference type="SUPFAM" id="SSF53335">
    <property type="entry name" value="S-adenosyl-L-methionine-dependent methyltransferases"/>
    <property type="match status" value="1"/>
</dbReference>
<evidence type="ECO:0000256" key="1">
    <source>
        <dbReference type="ARBA" id="ARBA00022490"/>
    </source>
</evidence>
<dbReference type="PANTHER" id="PTHR43861">
    <property type="entry name" value="TRANS-ACONITATE 2-METHYLTRANSFERASE-RELATED"/>
    <property type="match status" value="1"/>
</dbReference>
<evidence type="ECO:0000313" key="6">
    <source>
        <dbReference type="EMBL" id="MFD1835930.1"/>
    </source>
</evidence>
<dbReference type="HAMAP" id="MF_00560">
    <property type="entry name" value="Tran_acon_Me_trans"/>
    <property type="match status" value="1"/>
</dbReference>
<keyword evidence="4 5" id="KW-0949">S-adenosyl-L-methionine</keyword>
<dbReference type="CDD" id="cd02440">
    <property type="entry name" value="AdoMet_MTases"/>
    <property type="match status" value="1"/>
</dbReference>
<evidence type="ECO:0000256" key="5">
    <source>
        <dbReference type="HAMAP-Rule" id="MF_00560"/>
    </source>
</evidence>
<name>A0ABW4Q1U7_9MICO</name>
<protein>
    <recommendedName>
        <fullName evidence="5">Trans-aconitate 2-methyltransferase</fullName>
        <ecNumber evidence="5">2.1.1.144</ecNumber>
    </recommendedName>
</protein>
<dbReference type="InterPro" id="IPR023506">
    <property type="entry name" value="Trans-aconitate_MeTrfase"/>
</dbReference>
<dbReference type="GO" id="GO:0030798">
    <property type="term" value="F:trans-aconitate 2-methyltransferase activity"/>
    <property type="evidence" value="ECO:0007669"/>
    <property type="project" value="UniProtKB-EC"/>
</dbReference>
<comment type="subcellular location">
    <subcellularLocation>
        <location evidence="5">Cytoplasm</location>
    </subcellularLocation>
</comment>
<dbReference type="GO" id="GO:0032259">
    <property type="term" value="P:methylation"/>
    <property type="evidence" value="ECO:0007669"/>
    <property type="project" value="UniProtKB-KW"/>
</dbReference>
<dbReference type="InterPro" id="IPR029063">
    <property type="entry name" value="SAM-dependent_MTases_sf"/>
</dbReference>
<comment type="caution">
    <text evidence="6">The sequence shown here is derived from an EMBL/GenBank/DDBJ whole genome shotgun (WGS) entry which is preliminary data.</text>
</comment>
<gene>
    <name evidence="5" type="primary">tam</name>
    <name evidence="6" type="ORF">ACFSDA_12720</name>
</gene>
<comment type="function">
    <text evidence="5">Catalyzes the S-adenosylmethionine monomethyl esterification of trans-aconitate.</text>
</comment>
<comment type="similarity">
    <text evidence="5">Belongs to the methyltransferase superfamily. Tam family.</text>
</comment>
<dbReference type="Gene3D" id="3.40.50.150">
    <property type="entry name" value="Vaccinia Virus protein VP39"/>
    <property type="match status" value="1"/>
</dbReference>
<dbReference type="Pfam" id="PF13489">
    <property type="entry name" value="Methyltransf_23"/>
    <property type="match status" value="1"/>
</dbReference>
<evidence type="ECO:0000256" key="3">
    <source>
        <dbReference type="ARBA" id="ARBA00022679"/>
    </source>
</evidence>
<dbReference type="Gene3D" id="1.10.150.290">
    <property type="entry name" value="S-adenosyl-L-methionine-dependent methyltransferases"/>
    <property type="match status" value="1"/>
</dbReference>
<keyword evidence="7" id="KW-1185">Reference proteome</keyword>
<organism evidence="6 7">
    <name type="scientific">Brachybacterium rhamnosum</name>
    <dbReference type="NCBI Taxonomy" id="173361"/>
    <lineage>
        <taxon>Bacteria</taxon>
        <taxon>Bacillati</taxon>
        <taxon>Actinomycetota</taxon>
        <taxon>Actinomycetes</taxon>
        <taxon>Micrococcales</taxon>
        <taxon>Dermabacteraceae</taxon>
        <taxon>Brachybacterium</taxon>
    </lineage>
</organism>
<evidence type="ECO:0000256" key="2">
    <source>
        <dbReference type="ARBA" id="ARBA00022603"/>
    </source>
</evidence>
<evidence type="ECO:0000256" key="4">
    <source>
        <dbReference type="ARBA" id="ARBA00022691"/>
    </source>
</evidence>
<proteinExistence type="inferred from homology"/>
<dbReference type="EMBL" id="JBHUFL010000003">
    <property type="protein sequence ID" value="MFD1835930.1"/>
    <property type="molecule type" value="Genomic_DNA"/>
</dbReference>
<accession>A0ABW4Q1U7</accession>
<dbReference type="NCBIfam" id="NF010703">
    <property type="entry name" value="PRK14103.1"/>
    <property type="match status" value="1"/>
</dbReference>
<dbReference type="RefSeq" id="WP_343905174.1">
    <property type="nucleotide sequence ID" value="NZ_BAAAIS010000003.1"/>
</dbReference>
<dbReference type="EC" id="2.1.1.144" evidence="5"/>
<keyword evidence="1 5" id="KW-0963">Cytoplasm</keyword>